<accession>A0ACA9RI51</accession>
<reference evidence="1" key="1">
    <citation type="submission" date="2021-06" db="EMBL/GenBank/DDBJ databases">
        <authorList>
            <person name="Kallberg Y."/>
            <person name="Tangrot J."/>
            <person name="Rosling A."/>
        </authorList>
    </citation>
    <scope>NUCLEOTIDE SEQUENCE</scope>
    <source>
        <strain evidence="1">MA461A</strain>
    </source>
</reference>
<proteinExistence type="predicted"/>
<keyword evidence="2" id="KW-1185">Reference proteome</keyword>
<gene>
    <name evidence="1" type="ORF">RPERSI_LOCUS19634</name>
</gene>
<sequence>MHNIFLGTSKRIVQHVWMNDNLPKLGIKQLRKIQNRIDSTPLPVDMGYINFKIASGFDTLTADQWKIWVLVYSIYVLYQFLDEADRRCWQAFVTAVSIWSQRIITEVEIEAGHAAMMAFLQYAEQIYGRNFCSPNMHLHKHLQECMIDYCPWYLFWCFAYEHYNG</sequence>
<evidence type="ECO:0000313" key="1">
    <source>
        <dbReference type="EMBL" id="CAG8793801.1"/>
    </source>
</evidence>
<dbReference type="EMBL" id="CAJVQC010054104">
    <property type="protein sequence ID" value="CAG8793801.1"/>
    <property type="molecule type" value="Genomic_DNA"/>
</dbReference>
<feature type="non-terminal residue" evidence="1">
    <location>
        <position position="165"/>
    </location>
</feature>
<name>A0ACA9RI51_9GLOM</name>
<evidence type="ECO:0000313" key="2">
    <source>
        <dbReference type="Proteomes" id="UP000789920"/>
    </source>
</evidence>
<comment type="caution">
    <text evidence="1">The sequence shown here is derived from an EMBL/GenBank/DDBJ whole genome shotgun (WGS) entry which is preliminary data.</text>
</comment>
<protein>
    <submittedName>
        <fullName evidence="1">4696_t:CDS:1</fullName>
    </submittedName>
</protein>
<organism evidence="1 2">
    <name type="scientific">Racocetra persica</name>
    <dbReference type="NCBI Taxonomy" id="160502"/>
    <lineage>
        <taxon>Eukaryota</taxon>
        <taxon>Fungi</taxon>
        <taxon>Fungi incertae sedis</taxon>
        <taxon>Mucoromycota</taxon>
        <taxon>Glomeromycotina</taxon>
        <taxon>Glomeromycetes</taxon>
        <taxon>Diversisporales</taxon>
        <taxon>Gigasporaceae</taxon>
        <taxon>Racocetra</taxon>
    </lineage>
</organism>
<dbReference type="Proteomes" id="UP000789920">
    <property type="component" value="Unassembled WGS sequence"/>
</dbReference>